<dbReference type="Pfam" id="PF00096">
    <property type="entry name" value="zf-C2H2"/>
    <property type="match status" value="3"/>
</dbReference>
<keyword evidence="7" id="KW-0539">Nucleus</keyword>
<keyword evidence="5" id="KW-0862">Zinc</keyword>
<feature type="domain" description="C2H2-type" evidence="11">
    <location>
        <begin position="703"/>
        <end position="726"/>
    </location>
</feature>
<keyword evidence="14" id="KW-1185">Reference proteome</keyword>
<evidence type="ECO:0000313" key="13">
    <source>
        <dbReference type="EMBL" id="GFS02188.1"/>
    </source>
</evidence>
<feature type="compositionally biased region" description="Basic and acidic residues" evidence="10">
    <location>
        <begin position="886"/>
        <end position="899"/>
    </location>
</feature>
<feature type="domain" description="C2H2-type" evidence="11">
    <location>
        <begin position="678"/>
        <end position="702"/>
    </location>
</feature>
<evidence type="ECO:0000256" key="10">
    <source>
        <dbReference type="SAM" id="MobiDB-lite"/>
    </source>
</evidence>
<proteinExistence type="predicted"/>
<evidence type="ECO:0000259" key="11">
    <source>
        <dbReference type="PROSITE" id="PS50157"/>
    </source>
</evidence>
<feature type="region of interest" description="Disordered" evidence="10">
    <location>
        <begin position="870"/>
        <end position="910"/>
    </location>
</feature>
<keyword evidence="6 9" id="KW-0238">DNA-binding</keyword>
<gene>
    <name evidence="13" type="ORF">ElyMa_001116800</name>
</gene>
<keyword evidence="3" id="KW-0677">Repeat</keyword>
<evidence type="ECO:0000256" key="6">
    <source>
        <dbReference type="ARBA" id="ARBA00023125"/>
    </source>
</evidence>
<evidence type="ECO:0000256" key="3">
    <source>
        <dbReference type="ARBA" id="ARBA00022737"/>
    </source>
</evidence>
<keyword evidence="2" id="KW-0479">Metal-binding</keyword>
<dbReference type="PROSITE" id="PS50157">
    <property type="entry name" value="ZINC_FINGER_C2H2_2"/>
    <property type="match status" value="7"/>
</dbReference>
<dbReference type="InterPro" id="IPR013087">
    <property type="entry name" value="Znf_C2H2_type"/>
</dbReference>
<dbReference type="Gene3D" id="3.30.160.60">
    <property type="entry name" value="Classic Zinc Finger"/>
    <property type="match status" value="4"/>
</dbReference>
<dbReference type="FunFam" id="3.30.160.60:FF:000100">
    <property type="entry name" value="Zinc finger 45-like"/>
    <property type="match status" value="1"/>
</dbReference>
<accession>A0AAV4HVE6</accession>
<organism evidence="13 14">
    <name type="scientific">Elysia marginata</name>
    <dbReference type="NCBI Taxonomy" id="1093978"/>
    <lineage>
        <taxon>Eukaryota</taxon>
        <taxon>Metazoa</taxon>
        <taxon>Spiralia</taxon>
        <taxon>Lophotrochozoa</taxon>
        <taxon>Mollusca</taxon>
        <taxon>Gastropoda</taxon>
        <taxon>Heterobranchia</taxon>
        <taxon>Euthyneura</taxon>
        <taxon>Panpulmonata</taxon>
        <taxon>Sacoglossa</taxon>
        <taxon>Placobranchoidea</taxon>
        <taxon>Plakobranchidae</taxon>
        <taxon>Elysia</taxon>
    </lineage>
</organism>
<evidence type="ECO:0000256" key="9">
    <source>
        <dbReference type="PROSITE-ProRule" id="PRU00309"/>
    </source>
</evidence>
<dbReference type="Proteomes" id="UP000762676">
    <property type="component" value="Unassembled WGS sequence"/>
</dbReference>
<dbReference type="PROSITE" id="PS50950">
    <property type="entry name" value="ZF_THAP"/>
    <property type="match status" value="1"/>
</dbReference>
<dbReference type="GO" id="GO:0003677">
    <property type="term" value="F:DNA binding"/>
    <property type="evidence" value="ECO:0007669"/>
    <property type="project" value="UniProtKB-UniRule"/>
</dbReference>
<dbReference type="InterPro" id="IPR036236">
    <property type="entry name" value="Znf_C2H2_sf"/>
</dbReference>
<feature type="domain" description="C2H2-type" evidence="11">
    <location>
        <begin position="765"/>
        <end position="792"/>
    </location>
</feature>
<evidence type="ECO:0000256" key="8">
    <source>
        <dbReference type="PROSITE-ProRule" id="PRU00042"/>
    </source>
</evidence>
<feature type="domain" description="C2H2-type" evidence="11">
    <location>
        <begin position="821"/>
        <end position="848"/>
    </location>
</feature>
<evidence type="ECO:0000313" key="14">
    <source>
        <dbReference type="Proteomes" id="UP000762676"/>
    </source>
</evidence>
<feature type="domain" description="C2H2-type" evidence="11">
    <location>
        <begin position="849"/>
        <end position="877"/>
    </location>
</feature>
<reference evidence="13 14" key="1">
    <citation type="journal article" date="2021" name="Elife">
        <title>Chloroplast acquisition without the gene transfer in kleptoplastic sea slugs, Plakobranchus ocellatus.</title>
        <authorList>
            <person name="Maeda T."/>
            <person name="Takahashi S."/>
            <person name="Yoshida T."/>
            <person name="Shimamura S."/>
            <person name="Takaki Y."/>
            <person name="Nagai Y."/>
            <person name="Toyoda A."/>
            <person name="Suzuki Y."/>
            <person name="Arimoto A."/>
            <person name="Ishii H."/>
            <person name="Satoh N."/>
            <person name="Nishiyama T."/>
            <person name="Hasebe M."/>
            <person name="Maruyama T."/>
            <person name="Minagawa J."/>
            <person name="Obokata J."/>
            <person name="Shigenobu S."/>
        </authorList>
    </citation>
    <scope>NUCLEOTIDE SEQUENCE [LARGE SCALE GENOMIC DNA]</scope>
</reference>
<feature type="domain" description="C2H2-type" evidence="11">
    <location>
        <begin position="737"/>
        <end position="759"/>
    </location>
</feature>
<dbReference type="InterPro" id="IPR006612">
    <property type="entry name" value="THAP_Znf"/>
</dbReference>
<evidence type="ECO:0000256" key="7">
    <source>
        <dbReference type="ARBA" id="ARBA00023242"/>
    </source>
</evidence>
<dbReference type="AlphaFoldDB" id="A0AAV4HVE6"/>
<evidence type="ECO:0000256" key="2">
    <source>
        <dbReference type="ARBA" id="ARBA00022723"/>
    </source>
</evidence>
<sequence length="910" mass="103205">MPVTCCIIGCHNNGNDNKVGYFSIPTVVTREGPAVEALLKKRRAAWIKAINRKDLTEEVLHKKRWYKVCGDHFVSGKPSYGQFYDSPDWVPSLKLGYSKKSPSISTVKSKRKSKKQLGTGAATDADPSQDLVMSVDFPEEQAMGSTAHGPEETEKENPLLSDQDMDLESEDLAAEERSKEDEIKPDLGCPSAEVKIEIDEEAPIISGLSVDEVDRRMNLKSEDLACEERSEEDEIKPDLGCPSVKVKIEIDEEAPMISGFSVDEVDRRMNLKSEDLACEERDLSLGDAGSLNADPCEGRVTKEAPIRPVMMFRAEDIDALQNKMKGMTNAELDNIGVVYQQSSDVQRRTQQASHMRIKTQQASHMRIKTQQASDMRIKTQQALDAPLGIKTHQASDVPVQIKTQQTPDVQIKTVQALDVSVRKNAERESDVPMRMKFEQAWDMKTHQALGVPVQMKTHQVLDVPVKMKTHQALDVPVQIKTYQKLDVPVRLKTQQASDNQVKPEMIDLTNDLERDQRDTSQASSSNRLEMKQEVKTWKKFQAGTSAEIKKPSIPYEFMLICKTRGALEKASDHSQGQATTNGLQPALKLTRHAHSEHAGDVASSSPKSVECSKLKPSIDIYICFNCQHYFPSVDAFAGHTCSNVNGHNFSCVLCGKSVSKEEFQDHLMKHVIKDFVPHCCHVCGARFQQASHLNDHFLLNHSYACDICNVKFPEESLVERHKRYFHKDFSMPKVKTYACQICGLKFEKFYFYIKHLKEHPEMIKFYCEVCGKGFAYQGQLTSHLWIHNKEKRFQCEECGKSFRRLQYFKKHQLKHKGIKQFMCEICGKKLASKEGFDSHVLAHKAPPPFKCDLCEKGYYTMGNLRNHMKDKHKVSKDSVTPELEQTECHLQQDKDRVNEDSVTPELEQTE</sequence>
<dbReference type="PROSITE" id="PS00028">
    <property type="entry name" value="ZINC_FINGER_C2H2_1"/>
    <property type="match status" value="6"/>
</dbReference>
<dbReference type="SUPFAM" id="SSF57716">
    <property type="entry name" value="Glucocorticoid receptor-like (DNA-binding domain)"/>
    <property type="match status" value="1"/>
</dbReference>
<dbReference type="GO" id="GO:0005634">
    <property type="term" value="C:nucleus"/>
    <property type="evidence" value="ECO:0007669"/>
    <property type="project" value="UniProtKB-SubCell"/>
</dbReference>
<feature type="region of interest" description="Disordered" evidence="10">
    <location>
        <begin position="105"/>
        <end position="163"/>
    </location>
</feature>
<evidence type="ECO:0000256" key="5">
    <source>
        <dbReference type="ARBA" id="ARBA00022833"/>
    </source>
</evidence>
<dbReference type="EMBL" id="BMAT01002227">
    <property type="protein sequence ID" value="GFS02188.1"/>
    <property type="molecule type" value="Genomic_DNA"/>
</dbReference>
<protein>
    <submittedName>
        <fullName evidence="13">Zinc finger protein 226</fullName>
    </submittedName>
</protein>
<dbReference type="PANTHER" id="PTHR24406">
    <property type="entry name" value="TRANSCRIPTIONAL REPRESSOR CTCFL-RELATED"/>
    <property type="match status" value="1"/>
</dbReference>
<evidence type="ECO:0000256" key="1">
    <source>
        <dbReference type="ARBA" id="ARBA00004123"/>
    </source>
</evidence>
<feature type="region of interest" description="Disordered" evidence="10">
    <location>
        <begin position="494"/>
        <end position="530"/>
    </location>
</feature>
<evidence type="ECO:0000256" key="4">
    <source>
        <dbReference type="ARBA" id="ARBA00022771"/>
    </source>
</evidence>
<dbReference type="SMART" id="SM00980">
    <property type="entry name" value="THAP"/>
    <property type="match status" value="1"/>
</dbReference>
<comment type="caution">
    <text evidence="13">The sequence shown here is derived from an EMBL/GenBank/DDBJ whole genome shotgun (WGS) entry which is preliminary data.</text>
</comment>
<dbReference type="Pfam" id="PF05485">
    <property type="entry name" value="THAP"/>
    <property type="match status" value="1"/>
</dbReference>
<name>A0AAV4HVE6_9GAST</name>
<dbReference type="SUPFAM" id="SSF57667">
    <property type="entry name" value="beta-beta-alpha zinc fingers"/>
    <property type="match status" value="4"/>
</dbReference>
<evidence type="ECO:0000259" key="12">
    <source>
        <dbReference type="PROSITE" id="PS50950"/>
    </source>
</evidence>
<comment type="subcellular location">
    <subcellularLocation>
        <location evidence="1">Nucleus</location>
    </subcellularLocation>
</comment>
<feature type="domain" description="C2H2-type" evidence="11">
    <location>
        <begin position="793"/>
        <end position="820"/>
    </location>
</feature>
<feature type="domain" description="THAP-type" evidence="12">
    <location>
        <begin position="1"/>
        <end position="94"/>
    </location>
</feature>
<dbReference type="GO" id="GO:0008270">
    <property type="term" value="F:zinc ion binding"/>
    <property type="evidence" value="ECO:0007669"/>
    <property type="project" value="UniProtKB-KW"/>
</dbReference>
<keyword evidence="4 8" id="KW-0863">Zinc-finger</keyword>
<dbReference type="InterPro" id="IPR050888">
    <property type="entry name" value="ZnF_C2H2-type_TF"/>
</dbReference>
<dbReference type="SMART" id="SM00355">
    <property type="entry name" value="ZnF_C2H2"/>
    <property type="match status" value="9"/>
</dbReference>